<evidence type="ECO:0000256" key="2">
    <source>
        <dbReference type="ARBA" id="ARBA00022692"/>
    </source>
</evidence>
<dbReference type="SMART" id="SM01160">
    <property type="entry name" value="DUF1751"/>
    <property type="match status" value="1"/>
</dbReference>
<dbReference type="EMBL" id="CP001843">
    <property type="protein sequence ID" value="AEF84332.1"/>
    <property type="molecule type" value="Genomic_DNA"/>
</dbReference>
<evidence type="ECO:0000313" key="7">
    <source>
        <dbReference type="EMBL" id="AEF84332.1"/>
    </source>
</evidence>
<dbReference type="InterPro" id="IPR035952">
    <property type="entry name" value="Rhomboid-like_sf"/>
</dbReference>
<dbReference type="Pfam" id="PF01694">
    <property type="entry name" value="Rhomboid"/>
    <property type="match status" value="1"/>
</dbReference>
<evidence type="ECO:0000256" key="4">
    <source>
        <dbReference type="ARBA" id="ARBA00023136"/>
    </source>
</evidence>
<dbReference type="Gene3D" id="1.20.1540.10">
    <property type="entry name" value="Rhomboid-like"/>
    <property type="match status" value="1"/>
</dbReference>
<dbReference type="SUPFAM" id="SSF144091">
    <property type="entry name" value="Rhomboid-like"/>
    <property type="match status" value="1"/>
</dbReference>
<comment type="subcellular location">
    <subcellularLocation>
        <location evidence="1">Membrane</location>
        <topology evidence="1">Multi-pass membrane protein</topology>
    </subcellularLocation>
</comment>
<name>F5YM51_TREPZ</name>
<keyword evidence="4 5" id="KW-0472">Membrane</keyword>
<dbReference type="OrthoDB" id="9813074at2"/>
<dbReference type="RefSeq" id="WP_015709560.1">
    <property type="nucleotide sequence ID" value="NC_015578.1"/>
</dbReference>
<evidence type="ECO:0000256" key="5">
    <source>
        <dbReference type="SAM" id="Phobius"/>
    </source>
</evidence>
<sequence length="209" mass="24226">MNLIQRPFRYRYDNTMLFIVGINVLIFVMQMINPRITYYLALNPILIRNGFYWQFLTYMFAHGSITHILFNMLALFFFGAQVERRMGSKEFLLYYLVTGVLAGVLSFCIYWFTGAYMVQLMGASGALFAVQLAYATFFPDSMVYLWGILPLRAPVMVLGFTALELFSSVFGFRSGVAHLTHLAGFAFGWLYFLVRFNANPWKYLTQKNK</sequence>
<keyword evidence="3 5" id="KW-1133">Transmembrane helix</keyword>
<evidence type="ECO:0000256" key="1">
    <source>
        <dbReference type="ARBA" id="ARBA00004141"/>
    </source>
</evidence>
<protein>
    <submittedName>
        <fullName evidence="7">Rhomboid family protein</fullName>
    </submittedName>
</protein>
<dbReference type="HOGENOM" id="CLU_055068_4_1_12"/>
<dbReference type="PANTHER" id="PTHR43731:SF26">
    <property type="entry name" value="RHOMBOID-LIKE PROTEIN 10, CHLOROPLASTIC"/>
    <property type="match status" value="1"/>
</dbReference>
<dbReference type="AlphaFoldDB" id="F5YM51"/>
<dbReference type="KEGG" id="tpi:TREPR_0455"/>
<dbReference type="InterPro" id="IPR022764">
    <property type="entry name" value="Peptidase_S54_rhomboid_dom"/>
</dbReference>
<feature type="transmembrane region" description="Helical" evidence="5">
    <location>
        <begin position="52"/>
        <end position="80"/>
    </location>
</feature>
<evidence type="ECO:0000313" key="8">
    <source>
        <dbReference type="Proteomes" id="UP000009223"/>
    </source>
</evidence>
<dbReference type="PANTHER" id="PTHR43731">
    <property type="entry name" value="RHOMBOID PROTEASE"/>
    <property type="match status" value="1"/>
</dbReference>
<reference evidence="8" key="1">
    <citation type="submission" date="2009-12" db="EMBL/GenBank/DDBJ databases">
        <title>Complete sequence of Treponema primitia strain ZAS-2.</title>
        <authorList>
            <person name="Tetu S.G."/>
            <person name="Matson E."/>
            <person name="Ren Q."/>
            <person name="Seshadri R."/>
            <person name="Elbourne L."/>
            <person name="Hassan K.A."/>
            <person name="Durkin A."/>
            <person name="Radune D."/>
            <person name="Mohamoud Y."/>
            <person name="Shay R."/>
            <person name="Jin S."/>
            <person name="Zhang X."/>
            <person name="Lucey K."/>
            <person name="Ballor N.R."/>
            <person name="Ottesen E."/>
            <person name="Rosenthal R."/>
            <person name="Allen A."/>
            <person name="Leadbetter J.R."/>
            <person name="Paulsen I.T."/>
        </authorList>
    </citation>
    <scope>NUCLEOTIDE SEQUENCE [LARGE SCALE GENOMIC DNA]</scope>
    <source>
        <strain evidence="8">ATCC BAA-887 / DSM 12427 / ZAS-2</strain>
    </source>
</reference>
<organism evidence="7 8">
    <name type="scientific">Treponema primitia (strain ATCC BAA-887 / DSM 12427 / ZAS-2)</name>
    <dbReference type="NCBI Taxonomy" id="545694"/>
    <lineage>
        <taxon>Bacteria</taxon>
        <taxon>Pseudomonadati</taxon>
        <taxon>Spirochaetota</taxon>
        <taxon>Spirochaetia</taxon>
        <taxon>Spirochaetales</taxon>
        <taxon>Treponemataceae</taxon>
        <taxon>Treponema</taxon>
    </lineage>
</organism>
<dbReference type="Proteomes" id="UP000009223">
    <property type="component" value="Chromosome"/>
</dbReference>
<evidence type="ECO:0000259" key="6">
    <source>
        <dbReference type="Pfam" id="PF01694"/>
    </source>
</evidence>
<feature type="transmembrane region" description="Helical" evidence="5">
    <location>
        <begin position="175"/>
        <end position="194"/>
    </location>
</feature>
<feature type="transmembrane region" description="Helical" evidence="5">
    <location>
        <begin position="92"/>
        <end position="112"/>
    </location>
</feature>
<evidence type="ECO:0000256" key="3">
    <source>
        <dbReference type="ARBA" id="ARBA00022989"/>
    </source>
</evidence>
<dbReference type="GO" id="GO:0016020">
    <property type="term" value="C:membrane"/>
    <property type="evidence" value="ECO:0007669"/>
    <property type="project" value="UniProtKB-SubCell"/>
</dbReference>
<keyword evidence="2 5" id="KW-0812">Transmembrane</keyword>
<dbReference type="eggNOG" id="COG0705">
    <property type="taxonomic scope" value="Bacteria"/>
</dbReference>
<reference evidence="7 8" key="2">
    <citation type="journal article" date="2011" name="ISME J.">
        <title>RNA-seq reveals cooperative metabolic interactions between two termite-gut spirochete species in co-culture.</title>
        <authorList>
            <person name="Rosenthal A.Z."/>
            <person name="Matson E.G."/>
            <person name="Eldar A."/>
            <person name="Leadbetter J.R."/>
        </authorList>
    </citation>
    <scope>NUCLEOTIDE SEQUENCE [LARGE SCALE GENOMIC DNA]</scope>
    <source>
        <strain evidence="8">ATCC BAA-887 / DSM 12427 / ZAS-2</strain>
    </source>
</reference>
<gene>
    <name evidence="7" type="ordered locus">TREPR_0455</name>
</gene>
<feature type="transmembrane region" description="Helical" evidence="5">
    <location>
        <begin position="144"/>
        <end position="163"/>
    </location>
</feature>
<accession>F5YM51</accession>
<keyword evidence="8" id="KW-1185">Reference proteome</keyword>
<proteinExistence type="predicted"/>
<dbReference type="InterPro" id="IPR050925">
    <property type="entry name" value="Rhomboid_protease_S54"/>
</dbReference>
<feature type="transmembrane region" description="Helical" evidence="5">
    <location>
        <begin position="118"/>
        <end position="137"/>
    </location>
</feature>
<dbReference type="GO" id="GO:0004252">
    <property type="term" value="F:serine-type endopeptidase activity"/>
    <property type="evidence" value="ECO:0007669"/>
    <property type="project" value="InterPro"/>
</dbReference>
<feature type="transmembrane region" description="Helical" evidence="5">
    <location>
        <begin position="12"/>
        <end position="32"/>
    </location>
</feature>
<dbReference type="STRING" id="545694.TREPR_0455"/>
<feature type="domain" description="Peptidase S54 rhomboid" evidence="6">
    <location>
        <begin position="52"/>
        <end position="196"/>
    </location>
</feature>